<name>A0A5D3YMY5_9PROT</name>
<dbReference type="AlphaFoldDB" id="A0A5D3YMY5"/>
<accession>A0A5D3YMY5</accession>
<sequence>MVRPRHNMALSQMRDKRVPATDDPMSWAQYDKSGYSISNSKMTRR</sequence>
<evidence type="ECO:0000313" key="3">
    <source>
        <dbReference type="Proteomes" id="UP000324176"/>
    </source>
</evidence>
<evidence type="ECO:0000256" key="1">
    <source>
        <dbReference type="SAM" id="MobiDB-lite"/>
    </source>
</evidence>
<dbReference type="Proteomes" id="UP000324176">
    <property type="component" value="Unassembled WGS sequence"/>
</dbReference>
<protein>
    <submittedName>
        <fullName evidence="2">Uncharacterized protein</fullName>
    </submittedName>
</protein>
<reference evidence="2 3" key="1">
    <citation type="submission" date="2019-07" db="EMBL/GenBank/DDBJ databases">
        <title>Active sludge and wastewater microbial communities from Klosterneuburg, Austria.</title>
        <authorList>
            <person name="Wagner M."/>
        </authorList>
    </citation>
    <scope>NUCLEOTIDE SEQUENCE [LARGE SCALE GENOMIC DNA]</scope>
    <source>
        <strain evidence="2 3">Nm2</strain>
    </source>
</reference>
<evidence type="ECO:0000313" key="2">
    <source>
        <dbReference type="EMBL" id="TYP94577.1"/>
    </source>
</evidence>
<dbReference type="EMBL" id="VNHT01000001">
    <property type="protein sequence ID" value="TYP94577.1"/>
    <property type="molecule type" value="Genomic_DNA"/>
</dbReference>
<organism evidence="2 3">
    <name type="scientific">Nitrosomonas communis</name>
    <dbReference type="NCBI Taxonomy" id="44574"/>
    <lineage>
        <taxon>Bacteria</taxon>
        <taxon>Pseudomonadati</taxon>
        <taxon>Pseudomonadota</taxon>
        <taxon>Betaproteobacteria</taxon>
        <taxon>Nitrosomonadales</taxon>
        <taxon>Nitrosomonadaceae</taxon>
        <taxon>Nitrosomonas</taxon>
    </lineage>
</organism>
<comment type="caution">
    <text evidence="2">The sequence shown here is derived from an EMBL/GenBank/DDBJ whole genome shotgun (WGS) entry which is preliminary data.</text>
</comment>
<feature type="region of interest" description="Disordered" evidence="1">
    <location>
        <begin position="1"/>
        <end position="25"/>
    </location>
</feature>
<gene>
    <name evidence="2" type="ORF">BCL69_1001109</name>
</gene>
<dbReference type="RefSeq" id="WP_158441373.1">
    <property type="nucleotide sequence ID" value="NZ_CP011451.1"/>
</dbReference>
<proteinExistence type="predicted"/>